<dbReference type="InParanoid" id="G4TWE1"/>
<evidence type="ECO:0000313" key="3">
    <source>
        <dbReference type="EMBL" id="CCA75634.1"/>
    </source>
</evidence>
<dbReference type="AlphaFoldDB" id="G4TWE1"/>
<evidence type="ECO:0000313" key="4">
    <source>
        <dbReference type="Proteomes" id="UP000007148"/>
    </source>
</evidence>
<evidence type="ECO:0000256" key="2">
    <source>
        <dbReference type="SAM" id="SignalP"/>
    </source>
</evidence>
<evidence type="ECO:0000256" key="1">
    <source>
        <dbReference type="SAM" id="MobiDB-lite"/>
    </source>
</evidence>
<feature type="signal peptide" evidence="2">
    <location>
        <begin position="1"/>
        <end position="19"/>
    </location>
</feature>
<gene>
    <name evidence="3" type="ORF">PIIN_09625</name>
</gene>
<keyword evidence="2" id="KW-0732">Signal</keyword>
<keyword evidence="4" id="KW-1185">Reference proteome</keyword>
<feature type="compositionally biased region" description="Basic and acidic residues" evidence="1">
    <location>
        <begin position="42"/>
        <end position="61"/>
    </location>
</feature>
<name>G4TWE1_SERID</name>
<dbReference type="EMBL" id="CAFZ01000487">
    <property type="protein sequence ID" value="CCA75634.1"/>
    <property type="molecule type" value="Genomic_DNA"/>
</dbReference>
<dbReference type="Proteomes" id="UP000007148">
    <property type="component" value="Unassembled WGS sequence"/>
</dbReference>
<proteinExistence type="predicted"/>
<reference evidence="3 4" key="1">
    <citation type="journal article" date="2011" name="PLoS Pathog.">
        <title>Endophytic Life Strategies Decoded by Genome and Transcriptome Analyses of the Mutualistic Root Symbiont Piriformospora indica.</title>
        <authorList>
            <person name="Zuccaro A."/>
            <person name="Lahrmann U."/>
            <person name="Guldener U."/>
            <person name="Langen G."/>
            <person name="Pfiffi S."/>
            <person name="Biedenkopf D."/>
            <person name="Wong P."/>
            <person name="Samans B."/>
            <person name="Grimm C."/>
            <person name="Basiewicz M."/>
            <person name="Murat C."/>
            <person name="Martin F."/>
            <person name="Kogel K.H."/>
        </authorList>
    </citation>
    <scope>NUCLEOTIDE SEQUENCE [LARGE SCALE GENOMIC DNA]</scope>
    <source>
        <strain evidence="3 4">DSM 11827</strain>
    </source>
</reference>
<comment type="caution">
    <text evidence="3">The sequence shown here is derived from an EMBL/GenBank/DDBJ whole genome shotgun (WGS) entry which is preliminary data.</text>
</comment>
<protein>
    <submittedName>
        <fullName evidence="3">Uncharacterized protein</fullName>
    </submittedName>
</protein>
<organism evidence="3 4">
    <name type="scientific">Serendipita indica (strain DSM 11827)</name>
    <name type="common">Root endophyte fungus</name>
    <name type="synonym">Piriformospora indica</name>
    <dbReference type="NCBI Taxonomy" id="1109443"/>
    <lineage>
        <taxon>Eukaryota</taxon>
        <taxon>Fungi</taxon>
        <taxon>Dikarya</taxon>
        <taxon>Basidiomycota</taxon>
        <taxon>Agaricomycotina</taxon>
        <taxon>Agaricomycetes</taxon>
        <taxon>Sebacinales</taxon>
        <taxon>Serendipitaceae</taxon>
        <taxon>Serendipita</taxon>
    </lineage>
</organism>
<feature type="chain" id="PRO_5003469210" evidence="2">
    <location>
        <begin position="20"/>
        <end position="110"/>
    </location>
</feature>
<sequence>MKCSSQLVVVLVAAPMVAAAPLPHQHKEHHNHEISTPSTSPNERHHPSPNDIPWHVHEKRSMPGSLPPGARPTTSHGTPKIEKHPSLPTGHHPYGKPVKISSKARGGRVD</sequence>
<feature type="region of interest" description="Disordered" evidence="1">
    <location>
        <begin position="22"/>
        <end position="110"/>
    </location>
</feature>
<accession>G4TWE1</accession>
<dbReference type="HOGENOM" id="CLU_2172024_0_0_1"/>